<feature type="region of interest" description="Disordered" evidence="1">
    <location>
        <begin position="376"/>
        <end position="395"/>
    </location>
</feature>
<dbReference type="Proteomes" id="UP000419144">
    <property type="component" value="Unassembled WGS sequence"/>
</dbReference>
<organism evidence="2 3">
    <name type="scientific">Leishmania tarentolae</name>
    <name type="common">Sauroleishmania tarentolae</name>
    <dbReference type="NCBI Taxonomy" id="5689"/>
    <lineage>
        <taxon>Eukaryota</taxon>
        <taxon>Discoba</taxon>
        <taxon>Euglenozoa</taxon>
        <taxon>Kinetoplastea</taxon>
        <taxon>Metakinetoplastina</taxon>
        <taxon>Trypanosomatida</taxon>
        <taxon>Trypanosomatidae</taxon>
        <taxon>Leishmaniinae</taxon>
        <taxon>Leishmania</taxon>
        <taxon>lizard Leishmania</taxon>
    </lineage>
</organism>
<feature type="compositionally biased region" description="Basic and acidic residues" evidence="1">
    <location>
        <begin position="401"/>
        <end position="411"/>
    </location>
</feature>
<dbReference type="AlphaFoldDB" id="A0A640KGP3"/>
<proteinExistence type="predicted"/>
<dbReference type="OrthoDB" id="272371at2759"/>
<reference evidence="2" key="1">
    <citation type="submission" date="2019-11" db="EMBL/GenBank/DDBJ databases">
        <title>Leishmania tarentolae CDS.</title>
        <authorList>
            <person name="Goto Y."/>
            <person name="Yamagishi J."/>
        </authorList>
    </citation>
    <scope>NUCLEOTIDE SEQUENCE [LARGE SCALE GENOMIC DNA]</scope>
    <source>
        <strain evidence="2">Parrot Tar II</strain>
    </source>
</reference>
<name>A0A640KGP3_LEITA</name>
<comment type="caution">
    <text evidence="2">The sequence shown here is derived from an EMBL/GenBank/DDBJ whole genome shotgun (WGS) entry which is preliminary data.</text>
</comment>
<protein>
    <submittedName>
        <fullName evidence="2">Uncharacterized protein</fullName>
    </submittedName>
</protein>
<evidence type="ECO:0000256" key="1">
    <source>
        <dbReference type="SAM" id="MobiDB-lite"/>
    </source>
</evidence>
<feature type="region of interest" description="Disordered" evidence="1">
    <location>
        <begin position="401"/>
        <end position="443"/>
    </location>
</feature>
<sequence length="729" mass="77523">MSVIATLPAAHYTRLLYICSDVVAVCDRKTAHLIQHQGDTKLDEATCIFPYDADDCVPWLPPGAPVACVRAVWCMRKGQGYTVFAERSGEGGTTAATSPDAAPVTIISNFAEKIISLHIFHQSILAVRTLKRVVFYALDPSPSATTIATRIGVCALPTWASQPTVTVDIISTVCRSAAAEKTIGVACFSLDRMFVATVVCPSSTSATVVRRTSMSGVLFSSCPVLDSTPIRVCKWAMRWCRQEMVMLCLSEADKTPRLTGMFMQPTRKSEIAKWMSPEELATSVNAASSAAVRVSSDICCDSDGAHVWLCDTTTGPSVILREVTTASLNELLLTGTSASTRVTMTTGASGVLVLAGCTLYSVKPSNMAIMSEPSAATPAGTLSASSPGSDSTAEVGNLLRKQESRMRKESSANETLTRKAAAGDPSPLSAHMPTSLQPTALTKATETSISRSAQIKDAVLEYALGHTSIFSDIVRDTVYVHERGGTTSGAAFTHDILNAISERLDADRHQHALARIRYSAVARSLHPYTVLELLRSRCGSSAEAMPEGLLLAVASTLADKPTLQNGGLWRLPAFAAASAAFFDSTGDSGPFTSDLEKKRYVADVCDAAKAALACGALGAARLLFAVAARGVSLVYGGTHRPHTEAARLYGKEEQMCEEAIAECISLMRSYVEWSLTASSSLGVMSAHVGAPHTLTKEAALHDGEAHPINTSRQVQIHPMQVSRLPKKSI</sequence>
<evidence type="ECO:0000313" key="3">
    <source>
        <dbReference type="Proteomes" id="UP000419144"/>
    </source>
</evidence>
<dbReference type="EMBL" id="BLBS01000029">
    <property type="protein sequence ID" value="GET88632.1"/>
    <property type="molecule type" value="Genomic_DNA"/>
</dbReference>
<dbReference type="VEuPathDB" id="TriTrypDB:LtaPh_2215800"/>
<evidence type="ECO:0000313" key="2">
    <source>
        <dbReference type="EMBL" id="GET88632.1"/>
    </source>
</evidence>
<gene>
    <name evidence="2" type="ORF">LtaPh_2215800</name>
</gene>
<feature type="compositionally biased region" description="Polar residues" evidence="1">
    <location>
        <begin position="380"/>
        <end position="394"/>
    </location>
</feature>
<feature type="compositionally biased region" description="Polar residues" evidence="1">
    <location>
        <begin position="432"/>
        <end position="443"/>
    </location>
</feature>
<accession>A0A640KGP3</accession>
<keyword evidence="3" id="KW-1185">Reference proteome</keyword>